<dbReference type="Pfam" id="PF01557">
    <property type="entry name" value="FAA_hydrolase"/>
    <property type="match status" value="1"/>
</dbReference>
<dbReference type="EMBL" id="DSDK01000453">
    <property type="protein sequence ID" value="HDR51598.1"/>
    <property type="molecule type" value="Genomic_DNA"/>
</dbReference>
<proteinExistence type="predicted"/>
<evidence type="ECO:0000313" key="3">
    <source>
        <dbReference type="EMBL" id="HDR51598.1"/>
    </source>
</evidence>
<protein>
    <submittedName>
        <fullName evidence="3">FAA hydrolase family protein</fullName>
    </submittedName>
</protein>
<comment type="caution">
    <text evidence="3">The sequence shown here is derived from an EMBL/GenBank/DDBJ whole genome shotgun (WGS) entry which is preliminary data.</text>
</comment>
<sequence>MKIICIGRNYVAHAQELNNDIPEEPVFFLKPDSALLRNNDPFYIPEWTNEVHHEIELVLRVCRLGKNIEKRFAHRYYDEIGIGVDFTARDVQNELKNKGLPWEKSKAFDRAAVISSTFFPVSIFPVPESIKFKLNINGKSVQEGNSGLMIFGFDEIISHVSKYMTLKIGDLIYTGTPAGVGPVKIGDRLEGYLEDKKLLDFLVK</sequence>
<gene>
    <name evidence="3" type="ORF">ENN90_08255</name>
</gene>
<evidence type="ECO:0000256" key="1">
    <source>
        <dbReference type="ARBA" id="ARBA00022723"/>
    </source>
</evidence>
<dbReference type="InterPro" id="IPR036663">
    <property type="entry name" value="Fumarylacetoacetase_C_sf"/>
</dbReference>
<accession>A0A831LL38</accession>
<keyword evidence="1" id="KW-0479">Metal-binding</keyword>
<dbReference type="PANTHER" id="PTHR11820:SF7">
    <property type="entry name" value="ACYLPYRUVASE FAHD1, MITOCHONDRIAL"/>
    <property type="match status" value="1"/>
</dbReference>
<evidence type="ECO:0000259" key="2">
    <source>
        <dbReference type="Pfam" id="PF01557"/>
    </source>
</evidence>
<dbReference type="GO" id="GO:0018773">
    <property type="term" value="F:acetylpyruvate hydrolase activity"/>
    <property type="evidence" value="ECO:0007669"/>
    <property type="project" value="TreeGrafter"/>
</dbReference>
<dbReference type="Proteomes" id="UP000886047">
    <property type="component" value="Unassembled WGS sequence"/>
</dbReference>
<keyword evidence="3" id="KW-0378">Hydrolase</keyword>
<dbReference type="InterPro" id="IPR011234">
    <property type="entry name" value="Fumarylacetoacetase-like_C"/>
</dbReference>
<dbReference type="SUPFAM" id="SSF56529">
    <property type="entry name" value="FAH"/>
    <property type="match status" value="1"/>
</dbReference>
<dbReference type="GO" id="GO:0046872">
    <property type="term" value="F:metal ion binding"/>
    <property type="evidence" value="ECO:0007669"/>
    <property type="project" value="UniProtKB-KW"/>
</dbReference>
<reference evidence="3" key="1">
    <citation type="journal article" date="2020" name="mSystems">
        <title>Genome- and Community-Level Interaction Insights into Carbon Utilization and Element Cycling Functions of Hydrothermarchaeota in Hydrothermal Sediment.</title>
        <authorList>
            <person name="Zhou Z."/>
            <person name="Liu Y."/>
            <person name="Xu W."/>
            <person name="Pan J."/>
            <person name="Luo Z.H."/>
            <person name="Li M."/>
        </authorList>
    </citation>
    <scope>NUCLEOTIDE SEQUENCE [LARGE SCALE GENOMIC DNA]</scope>
    <source>
        <strain evidence="3">SpSt-1217</strain>
    </source>
</reference>
<organism evidence="3">
    <name type="scientific">Mariniphaga anaerophila</name>
    <dbReference type="NCBI Taxonomy" id="1484053"/>
    <lineage>
        <taxon>Bacteria</taxon>
        <taxon>Pseudomonadati</taxon>
        <taxon>Bacteroidota</taxon>
        <taxon>Bacteroidia</taxon>
        <taxon>Marinilabiliales</taxon>
        <taxon>Prolixibacteraceae</taxon>
        <taxon>Mariniphaga</taxon>
    </lineage>
</organism>
<feature type="domain" description="Fumarylacetoacetase-like C-terminal" evidence="2">
    <location>
        <begin position="2"/>
        <end position="190"/>
    </location>
</feature>
<dbReference type="PANTHER" id="PTHR11820">
    <property type="entry name" value="ACYLPYRUVASE"/>
    <property type="match status" value="1"/>
</dbReference>
<dbReference type="Gene3D" id="3.90.850.10">
    <property type="entry name" value="Fumarylacetoacetase-like, C-terminal domain"/>
    <property type="match status" value="1"/>
</dbReference>
<name>A0A831LL38_9BACT</name>
<dbReference type="AlphaFoldDB" id="A0A831LL38"/>